<dbReference type="Pfam" id="PF16543">
    <property type="entry name" value="DFRP_C"/>
    <property type="match status" value="1"/>
</dbReference>
<accession>A0A1I8JQQ0</accession>
<feature type="region of interest" description="Disordered" evidence="5">
    <location>
        <begin position="388"/>
        <end position="424"/>
    </location>
</feature>
<dbReference type="GO" id="GO:0003729">
    <property type="term" value="F:mRNA binding"/>
    <property type="evidence" value="ECO:0007669"/>
    <property type="project" value="TreeGrafter"/>
</dbReference>
<evidence type="ECO:0000256" key="2">
    <source>
        <dbReference type="ARBA" id="ARBA00022771"/>
    </source>
</evidence>
<dbReference type="WBParaSite" id="snap_masked-unitig_30499-processed-gene-0.0-mRNA-1">
    <property type="protein sequence ID" value="snap_masked-unitig_30499-processed-gene-0.0-mRNA-1"/>
    <property type="gene ID" value="snap_masked-unitig_30499-processed-gene-0.0"/>
</dbReference>
<dbReference type="InterPro" id="IPR036034">
    <property type="entry name" value="PDZ_sf"/>
</dbReference>
<feature type="compositionally biased region" description="Polar residues" evidence="5">
    <location>
        <begin position="94"/>
        <end position="103"/>
    </location>
</feature>
<dbReference type="PANTHER" id="PTHR12681:SF0">
    <property type="entry name" value="ZINC FINGER CCCH DOMAIN-CONTAINING PROTEIN 15"/>
    <property type="match status" value="1"/>
</dbReference>
<sequence length="771" mass="84778">QDIWLEEQEGAKQQKFVVQQVSKQVTLGNKSAREVEIAKQEKEAKKEEKKKQAAELNALFKPVAELQKVAHGVDPKSKRSIYDGEGADKGAQDSMENWSQQQLEEVVNKKHGESERSLPPTTIICKHALPAGFVLKRDKKKMEEQREQISLEELIESERAALASRRPRRRGASGAERQAKASADKAKRQAEAAAGRVVGISGREMFEFRPEMGLDADDQDDDGGVAWDFRQRESEEDPEGAVVAACRFAKSAWKTYTNRTKKLASAAPPRPPRRLRSLGGCAVGGGDSNGAAAGWSSMKICSPTNEDLDELDNIDKELDTIDRNQPEVSDGNQPEVSMVTSLKYRTVTSLKYRMVTSLKYRTVTSLKYRTVTSLKYRTVTSLKYRMVTSPEASDGNQPEVSDRNQPEVSDGNQPEVSDGNHLKHRTVTSLKYRTTNSPANPSFFLLEIFANIDCATCRYRSSASSSRRHGFAWSGRPKRPPGASGWTEAPDTQAGSLCVSDEIVLIDAVRSRADMVELTSGAEIVELTSGAEIVEITSGAEIVELASGDEMVTPGSPASSVLFKGDLLVEVDGTSCAKLAYDQAVQMINGPVKIVDLAVVSGSTPLELVTSPQHFRNTSFGAESNASSTTFSECYGSPHSSAINLLHTSNPHQMRAPVNCPAGIPPTPRPAVRRPAFNGSSSSSSITASHHRPHHHHQQQQQQQQQYFTFNARPRRMSIGYHNYVKQFQQPQQQPLAHQASSSSASATWQPATDCVLQFEVLWFGFQDIFI</sequence>
<dbReference type="GO" id="GO:0002181">
    <property type="term" value="P:cytoplasmic translation"/>
    <property type="evidence" value="ECO:0007669"/>
    <property type="project" value="TreeGrafter"/>
</dbReference>
<dbReference type="Proteomes" id="UP000095280">
    <property type="component" value="Unplaced"/>
</dbReference>
<keyword evidence="3" id="KW-0862">Zinc</keyword>
<feature type="compositionally biased region" description="Basic and acidic residues" evidence="5">
    <location>
        <begin position="71"/>
        <end position="91"/>
    </location>
</feature>
<feature type="compositionally biased region" description="Polar residues" evidence="5">
    <location>
        <begin position="406"/>
        <end position="415"/>
    </location>
</feature>
<feature type="coiled-coil region" evidence="4">
    <location>
        <begin position="30"/>
        <end position="59"/>
    </location>
</feature>
<evidence type="ECO:0000256" key="3">
    <source>
        <dbReference type="ARBA" id="ARBA00022833"/>
    </source>
</evidence>
<dbReference type="GO" id="GO:0005829">
    <property type="term" value="C:cytosol"/>
    <property type="evidence" value="ECO:0007669"/>
    <property type="project" value="TreeGrafter"/>
</dbReference>
<evidence type="ECO:0000259" key="6">
    <source>
        <dbReference type="PROSITE" id="PS50106"/>
    </source>
</evidence>
<keyword evidence="4" id="KW-0175">Coiled coil</keyword>
<keyword evidence="1" id="KW-0479">Metal-binding</keyword>
<feature type="compositionally biased region" description="Basic residues" evidence="5">
    <location>
        <begin position="689"/>
        <end position="698"/>
    </location>
</feature>
<dbReference type="PROSITE" id="PS50106">
    <property type="entry name" value="PDZ"/>
    <property type="match status" value="1"/>
</dbReference>
<evidence type="ECO:0000256" key="1">
    <source>
        <dbReference type="ARBA" id="ARBA00022723"/>
    </source>
</evidence>
<dbReference type="InterPro" id="IPR032378">
    <property type="entry name" value="ZC3H15/TMA46_C"/>
</dbReference>
<feature type="region of interest" description="Disordered" evidence="5">
    <location>
        <begin position="160"/>
        <end position="195"/>
    </location>
</feature>
<keyword evidence="7" id="KW-1185">Reference proteome</keyword>
<feature type="compositionally biased region" description="Basic and acidic residues" evidence="5">
    <location>
        <begin position="106"/>
        <end position="116"/>
    </location>
</feature>
<feature type="region of interest" description="Disordered" evidence="5">
    <location>
        <begin position="468"/>
        <end position="491"/>
    </location>
</feature>
<dbReference type="PANTHER" id="PTHR12681">
    <property type="entry name" value="ZINC FINGER-CONTAINING PROTEIN P48ZNF"/>
    <property type="match status" value="1"/>
</dbReference>
<dbReference type="Gene3D" id="2.30.42.10">
    <property type="match status" value="1"/>
</dbReference>
<name>A0A1I8JQQ0_9PLAT</name>
<protein>
    <submittedName>
        <fullName evidence="8">PDZ domain-containing protein</fullName>
    </submittedName>
</protein>
<organism evidence="7 8">
    <name type="scientific">Macrostomum lignano</name>
    <dbReference type="NCBI Taxonomy" id="282301"/>
    <lineage>
        <taxon>Eukaryota</taxon>
        <taxon>Metazoa</taxon>
        <taxon>Spiralia</taxon>
        <taxon>Lophotrochozoa</taxon>
        <taxon>Platyhelminthes</taxon>
        <taxon>Rhabditophora</taxon>
        <taxon>Macrostomorpha</taxon>
        <taxon>Macrostomida</taxon>
        <taxon>Macrostomidae</taxon>
        <taxon>Macrostomum</taxon>
    </lineage>
</organism>
<dbReference type="AlphaFoldDB" id="A0A1I8JQQ0"/>
<dbReference type="InterPro" id="IPR001478">
    <property type="entry name" value="PDZ"/>
</dbReference>
<keyword evidence="2" id="KW-0863">Zinc-finger</keyword>
<feature type="compositionally biased region" description="Low complexity" evidence="5">
    <location>
        <begin position="673"/>
        <end position="685"/>
    </location>
</feature>
<dbReference type="Pfam" id="PF00595">
    <property type="entry name" value="PDZ"/>
    <property type="match status" value="1"/>
</dbReference>
<dbReference type="SUPFAM" id="SSF50156">
    <property type="entry name" value="PDZ domain-like"/>
    <property type="match status" value="1"/>
</dbReference>
<feature type="region of interest" description="Disordered" evidence="5">
    <location>
        <begin position="71"/>
        <end position="121"/>
    </location>
</feature>
<evidence type="ECO:0000256" key="5">
    <source>
        <dbReference type="SAM" id="MobiDB-lite"/>
    </source>
</evidence>
<evidence type="ECO:0000313" key="7">
    <source>
        <dbReference type="Proteomes" id="UP000095280"/>
    </source>
</evidence>
<proteinExistence type="predicted"/>
<feature type="region of interest" description="Disordered" evidence="5">
    <location>
        <begin position="654"/>
        <end position="705"/>
    </location>
</feature>
<dbReference type="SMART" id="SM00228">
    <property type="entry name" value="PDZ"/>
    <property type="match status" value="1"/>
</dbReference>
<evidence type="ECO:0000256" key="4">
    <source>
        <dbReference type="SAM" id="Coils"/>
    </source>
</evidence>
<feature type="domain" description="PDZ" evidence="6">
    <location>
        <begin position="552"/>
        <end position="603"/>
    </location>
</feature>
<reference evidence="8" key="1">
    <citation type="submission" date="2016-11" db="UniProtKB">
        <authorList>
            <consortium name="WormBaseParasite"/>
        </authorList>
    </citation>
    <scope>IDENTIFICATION</scope>
</reference>
<feature type="compositionally biased region" description="Polar residues" evidence="5">
    <location>
        <begin position="390"/>
        <end position="399"/>
    </location>
</feature>
<evidence type="ECO:0000313" key="8">
    <source>
        <dbReference type="WBParaSite" id="snap_masked-unitig_30499-processed-gene-0.0-mRNA-1"/>
    </source>
</evidence>
<dbReference type="GO" id="GO:0008270">
    <property type="term" value="F:zinc ion binding"/>
    <property type="evidence" value="ECO:0007669"/>
    <property type="project" value="UniProtKB-KW"/>
</dbReference>
<feature type="compositionally biased region" description="Basic and acidic residues" evidence="5">
    <location>
        <begin position="177"/>
        <end position="190"/>
    </location>
</feature>